<dbReference type="EMBL" id="BAAAHE010000030">
    <property type="protein sequence ID" value="GAA0628078.1"/>
    <property type="molecule type" value="Genomic_DNA"/>
</dbReference>
<evidence type="ECO:0000256" key="1">
    <source>
        <dbReference type="SAM" id="MobiDB-lite"/>
    </source>
</evidence>
<gene>
    <name evidence="3" type="ORF">GCM10009547_34620</name>
</gene>
<feature type="compositionally biased region" description="Low complexity" evidence="1">
    <location>
        <begin position="436"/>
        <end position="462"/>
    </location>
</feature>
<feature type="region of interest" description="Disordered" evidence="1">
    <location>
        <begin position="379"/>
        <end position="406"/>
    </location>
</feature>
<protein>
    <recommendedName>
        <fullName evidence="2">DUF4015 domain-containing protein</fullName>
    </recommendedName>
</protein>
<proteinExistence type="predicted"/>
<dbReference type="SUPFAM" id="SSF51445">
    <property type="entry name" value="(Trans)glycosidases"/>
    <property type="match status" value="1"/>
</dbReference>
<name>A0ABP3SCX3_9ACTN</name>
<dbReference type="Pfam" id="PF13200">
    <property type="entry name" value="DUF4015"/>
    <property type="match status" value="1"/>
</dbReference>
<dbReference type="Proteomes" id="UP001500957">
    <property type="component" value="Unassembled WGS sequence"/>
</dbReference>
<evidence type="ECO:0000313" key="4">
    <source>
        <dbReference type="Proteomes" id="UP001500957"/>
    </source>
</evidence>
<dbReference type="InterPro" id="IPR025275">
    <property type="entry name" value="DUF4015"/>
</dbReference>
<evidence type="ECO:0000313" key="3">
    <source>
        <dbReference type="EMBL" id="GAA0628078.1"/>
    </source>
</evidence>
<sequence length="462" mass="48905">MALLTTLAACSNDDDDPVAEPAPAATESAAPSEEPAPTTNPDASGPEAGYGVGAVNVRSVHLTSWAWGDAATKDPVVALIKAGKLDNVQLDIKDEDGIVGYDSQVPLAVEAKTVYKPNGTARFDLAATVKEIHDLGATITGRIVAFRDPRLGKWALNAGKMDMLIQDSAGKPYPAGNYGVGAFTNFANNDVMEYNIQLAEEAAKAGFDAIMYDYVRKPENSGQVYPGIGDKTPAEGITAFLAKAAPRIRAAGAAAGAAVYGISSFAPSSVAQDIPAMAKVLDFVSPMIYPSHWNKGEYSVASPVDQPYDIVKQSMMDFNRMMIGTKCQVVPWLQNFSWPKTYTAADVAAQIKAVKDTGINSWYLWNDSSKVGIGAPALQPGKAEDNKPGQILYSINKPGNKSEGSTDIEKARKVFEAYLAWLEGGRQGTFKNPLDEPAATPEPTSSSSDSESSPEPSATATP</sequence>
<feature type="compositionally biased region" description="Low complexity" evidence="1">
    <location>
        <begin position="19"/>
        <end position="39"/>
    </location>
</feature>
<comment type="caution">
    <text evidence="3">The sequence shown here is derived from an EMBL/GenBank/DDBJ whole genome shotgun (WGS) entry which is preliminary data.</text>
</comment>
<organism evidence="3 4">
    <name type="scientific">Sporichthya brevicatena</name>
    <dbReference type="NCBI Taxonomy" id="171442"/>
    <lineage>
        <taxon>Bacteria</taxon>
        <taxon>Bacillati</taxon>
        <taxon>Actinomycetota</taxon>
        <taxon>Actinomycetes</taxon>
        <taxon>Sporichthyales</taxon>
        <taxon>Sporichthyaceae</taxon>
        <taxon>Sporichthya</taxon>
    </lineage>
</organism>
<keyword evidence="4" id="KW-1185">Reference proteome</keyword>
<dbReference type="Gene3D" id="3.20.20.80">
    <property type="entry name" value="Glycosidases"/>
    <property type="match status" value="1"/>
</dbReference>
<accession>A0ABP3SCX3</accession>
<evidence type="ECO:0000259" key="2">
    <source>
        <dbReference type="Pfam" id="PF13200"/>
    </source>
</evidence>
<feature type="domain" description="DUF4015" evidence="2">
    <location>
        <begin position="59"/>
        <end position="369"/>
    </location>
</feature>
<dbReference type="RefSeq" id="WP_344607022.1">
    <property type="nucleotide sequence ID" value="NZ_BAAAHE010000030.1"/>
</dbReference>
<feature type="region of interest" description="Disordered" evidence="1">
    <location>
        <begin position="426"/>
        <end position="462"/>
    </location>
</feature>
<dbReference type="InterPro" id="IPR017853">
    <property type="entry name" value="GH"/>
</dbReference>
<reference evidence="4" key="1">
    <citation type="journal article" date="2019" name="Int. J. Syst. Evol. Microbiol.">
        <title>The Global Catalogue of Microorganisms (GCM) 10K type strain sequencing project: providing services to taxonomists for standard genome sequencing and annotation.</title>
        <authorList>
            <consortium name="The Broad Institute Genomics Platform"/>
            <consortium name="The Broad Institute Genome Sequencing Center for Infectious Disease"/>
            <person name="Wu L."/>
            <person name="Ma J."/>
        </authorList>
    </citation>
    <scope>NUCLEOTIDE SEQUENCE [LARGE SCALE GENOMIC DNA]</scope>
    <source>
        <strain evidence="4">JCM 10671</strain>
    </source>
</reference>
<feature type="region of interest" description="Disordered" evidence="1">
    <location>
        <begin position="1"/>
        <end position="50"/>
    </location>
</feature>